<evidence type="ECO:0000313" key="8">
    <source>
        <dbReference type="EMBL" id="CAG9538051.1"/>
    </source>
</evidence>
<dbReference type="InterPro" id="IPR026741">
    <property type="entry name" value="SNO"/>
</dbReference>
<evidence type="ECO:0000259" key="6">
    <source>
        <dbReference type="Pfam" id="PF13872"/>
    </source>
</evidence>
<dbReference type="Pfam" id="PF13872">
    <property type="entry name" value="AAA_34"/>
    <property type="match status" value="1"/>
</dbReference>
<feature type="domain" description="Strawberry notch AAA" evidence="6">
    <location>
        <begin position="519"/>
        <end position="823"/>
    </location>
</feature>
<evidence type="ECO:0000256" key="3">
    <source>
        <dbReference type="ARBA" id="ARBA00023163"/>
    </source>
</evidence>
<comment type="caution">
    <text evidence="8">The sequence shown here is derived from an EMBL/GenBank/DDBJ whole genome shotgun (WGS) entry which is preliminary data.</text>
</comment>
<dbReference type="InterPro" id="IPR039187">
    <property type="entry name" value="SNO_AAA"/>
</dbReference>
<feature type="domain" description="Strawberry notch helicase C" evidence="5">
    <location>
        <begin position="1166"/>
        <end position="1443"/>
    </location>
</feature>
<dbReference type="GO" id="GO:0042393">
    <property type="term" value="F:histone binding"/>
    <property type="evidence" value="ECO:0007669"/>
    <property type="project" value="TreeGrafter"/>
</dbReference>
<keyword evidence="2" id="KW-0805">Transcription regulation</keyword>
<evidence type="ECO:0000313" key="9">
    <source>
        <dbReference type="Proteomes" id="UP000746747"/>
    </source>
</evidence>
<feature type="region of interest" description="Disordered" evidence="4">
    <location>
        <begin position="1090"/>
        <end position="1116"/>
    </location>
</feature>
<dbReference type="Pfam" id="PF13871">
    <property type="entry name" value="Helicase_C_4"/>
    <property type="match status" value="1"/>
</dbReference>
<evidence type="ECO:0000259" key="5">
    <source>
        <dbReference type="Pfam" id="PF13871"/>
    </source>
</evidence>
<accession>A0A8J2MBV2</accession>
<dbReference type="OrthoDB" id="421838at2759"/>
<dbReference type="GO" id="GO:0031490">
    <property type="term" value="F:chromatin DNA binding"/>
    <property type="evidence" value="ECO:0007669"/>
    <property type="project" value="TreeGrafter"/>
</dbReference>
<gene>
    <name evidence="8" type="ORF">CJOHNSTONI_LOCUS7802</name>
</gene>
<dbReference type="Proteomes" id="UP000746747">
    <property type="component" value="Unassembled WGS sequence"/>
</dbReference>
<protein>
    <submittedName>
        <fullName evidence="8">Uncharacterized protein</fullName>
    </submittedName>
</protein>
<evidence type="ECO:0000259" key="7">
    <source>
        <dbReference type="Pfam" id="PF25373"/>
    </source>
</evidence>
<dbReference type="SUPFAM" id="SSF52540">
    <property type="entry name" value="P-loop containing nucleoside triphosphate hydrolases"/>
    <property type="match status" value="2"/>
</dbReference>
<keyword evidence="9" id="KW-1185">Reference proteome</keyword>
<organism evidence="8 9">
    <name type="scientific">Cercopithifilaria johnstoni</name>
    <dbReference type="NCBI Taxonomy" id="2874296"/>
    <lineage>
        <taxon>Eukaryota</taxon>
        <taxon>Metazoa</taxon>
        <taxon>Ecdysozoa</taxon>
        <taxon>Nematoda</taxon>
        <taxon>Chromadorea</taxon>
        <taxon>Rhabditida</taxon>
        <taxon>Spirurina</taxon>
        <taxon>Spiruromorpha</taxon>
        <taxon>Filarioidea</taxon>
        <taxon>Onchocercidae</taxon>
        <taxon>Cercopithifilaria</taxon>
    </lineage>
</organism>
<dbReference type="InterPro" id="IPR057332">
    <property type="entry name" value="SBNO_a/b_dom"/>
</dbReference>
<keyword evidence="3" id="KW-0804">Transcription</keyword>
<feature type="region of interest" description="Disordered" evidence="4">
    <location>
        <begin position="978"/>
        <end position="1077"/>
    </location>
</feature>
<dbReference type="InterPro" id="IPR026937">
    <property type="entry name" value="SBNO_Helicase_C_dom"/>
</dbReference>
<feature type="domain" description="SBNO alpha/beta" evidence="7">
    <location>
        <begin position="1481"/>
        <end position="1600"/>
    </location>
</feature>
<sequence>MDDLLSAAICEAGLEEFLLAPEVVNRGAEKSSENDVATHPVNTSGQANALAELSKVESEDKKQNVEMLNDGCVILPSCSHTNFENNLRLDAPRADDVSNNVTENAPLTPIRQQLVEVVETTELSSDLSLGNTTQKILSQPENTGKLLDGGNVFRLRRPAISTQQRLQSNNVMPVKNAVTARPTVKVAREVRRAVNEVNDDNDVELIEGASYTGGTSWNSPRRVIIMQERPKNGVVYVRQRNCEIMPRRIPPTRTVLSRNGNGTFALRGNRIIRPVFRSDRSTPVFLQRSALPSGCIERDPVNVLQETGHQYLPSTALPSNSTSASNAQPRIIRNSVLRRKSPVTVQGSRPGSIATRVIPNLQRARNHLAGSIAGMKLISCEVSGNNCNNEKRQLDANGQIHVLGNSVEPRLPVGEVLRRIRINEQKLAHVDEYRGRATGGSGTSKDEVFDNSRNTERKLLNHVLEQKEKKSSVRKEMEAALQYRIAQNDQDIDDEEENLGYAETYADYRPAKLRSGLSHPDSVIETASLSSVAPPDIRYNLTVPEEIIDTGAISAVQLEAVVYACQAHEVRLPSNERVGYLIGDGAGVGKGRTIACIIFENYLLGRKRSIWLSVSADLRYDAERDLRDIGAKNIKVYALNKFKYSKIGGKENDVKKGCIFATYSSLIGECRSAKGKYRTRLKQLIQWFGQDYDGVIVLDECHRAKNLVPTSGSKPTKTGRCVLELQKALPNARIVYASATGATEPRNMAYMTRIGLWGQGQAFREFSDFINAVEKRGVGAMEVVAMDMKQRGLYLARQLSFRGVSFRVEEVPLSADFIEVYDASVKIWLECRRQFQAALTRHCIGRTQVKLVWGQFWAAHQRFFKYVCIGAKVKSCVKIVRDAIKANKCVVIGLQTTGESKTLEALDDAGGELTEFVSTAKAVLARLIEKHFPTENTNSSADVYTNFDKMCNELDRPAKRKLEKLGYVSSTFGLPAKRLKQNSVMEEQTDEEEHTDTDSTESSVRDDSSQPTEEDEESSSEEGEPSNGAIQGDEDTWLRRLLDEAKSSGEETAEEKSGSENEKKGSDEEEFNPFTCDFTREDPWAAKQQIISDSPKKKKVKKKFRKKQKKSTNSKIVSTAMHSTADVFMSSSHLVSDEDLTLGETSLIKAELLAAVERLSPRLPPNTLDQLIDELGGPDYVAEMTGRKGRVVCREDGDVEYELRHAGADVPLELMNMDEKDKFMKGEKLVAVISEAASSGISLQSDRRAANRRRRVHITLELPWSADKAIQQFGRTHRSNQVSAPEYIFLISELAGEKRFASIVAKRLESLGALTHGDRRATESRDLSQFNLDTRYGRAALDVLLRTITRLLDPPLILPPKDYKPGNFITDMQCYMEGVGLLSLDNGVYTIEKESATIPKFLNRLLGLPVHAQNALFQYFSDIVAELVAQAKHDGTYDMGIMDLGMGGDEARKLETRVFMGHYESGFFRVEIHKIGVERGVSWEDAYAIWKDHHEDQDGFYLASVGNSGKKTAALVYGIGKKRLDTGARLFCITRPSTGRSAKLETIDELTKRFHLATPEETEQVWKDLFEGSNKTCQHNYFHGRCRNESMGVYCETGRRTRTYFVLSGSVLSVWPIVEEVLSSGMSAREIKRSQRMQIIRVRTPQDHKIVGLLVLPQYVRTLVARFEKHCGGCMESKSTNTLN</sequence>
<reference evidence="8" key="1">
    <citation type="submission" date="2021-09" db="EMBL/GenBank/DDBJ databases">
        <authorList>
            <consortium name="Pathogen Informatics"/>
        </authorList>
    </citation>
    <scope>NUCLEOTIDE SEQUENCE</scope>
</reference>
<feature type="compositionally biased region" description="Acidic residues" evidence="4">
    <location>
        <begin position="987"/>
        <end position="999"/>
    </location>
</feature>
<feature type="compositionally biased region" description="Basic residues" evidence="4">
    <location>
        <begin position="1096"/>
        <end position="1112"/>
    </location>
</feature>
<feature type="compositionally biased region" description="Acidic residues" evidence="4">
    <location>
        <begin position="1012"/>
        <end position="1024"/>
    </location>
</feature>
<dbReference type="Pfam" id="PF25373">
    <property type="entry name" value="SBNO"/>
    <property type="match status" value="1"/>
</dbReference>
<evidence type="ECO:0000256" key="1">
    <source>
        <dbReference type="ARBA" id="ARBA00006992"/>
    </source>
</evidence>
<dbReference type="InterPro" id="IPR027417">
    <property type="entry name" value="P-loop_NTPase"/>
</dbReference>
<name>A0A8J2MBV2_9BILA</name>
<proteinExistence type="inferred from homology"/>
<dbReference type="GO" id="GO:0006355">
    <property type="term" value="P:regulation of DNA-templated transcription"/>
    <property type="evidence" value="ECO:0007669"/>
    <property type="project" value="InterPro"/>
</dbReference>
<evidence type="ECO:0000256" key="2">
    <source>
        <dbReference type="ARBA" id="ARBA00023015"/>
    </source>
</evidence>
<comment type="similarity">
    <text evidence="1">Belongs to the SBNO family.</text>
</comment>
<dbReference type="EMBL" id="CAKAEH010001618">
    <property type="protein sequence ID" value="CAG9538051.1"/>
    <property type="molecule type" value="Genomic_DNA"/>
</dbReference>
<dbReference type="Gene3D" id="3.40.50.300">
    <property type="entry name" value="P-loop containing nucleotide triphosphate hydrolases"/>
    <property type="match status" value="1"/>
</dbReference>
<feature type="compositionally biased region" description="Basic and acidic residues" evidence="4">
    <location>
        <begin position="444"/>
        <end position="454"/>
    </location>
</feature>
<dbReference type="PANTHER" id="PTHR12706">
    <property type="entry name" value="STRAWBERRY NOTCH-RELATED"/>
    <property type="match status" value="1"/>
</dbReference>
<evidence type="ECO:0000256" key="4">
    <source>
        <dbReference type="SAM" id="MobiDB-lite"/>
    </source>
</evidence>
<dbReference type="FunFam" id="3.40.50.300:FF:000342">
    <property type="entry name" value="Protein strawberry notch homolog 2"/>
    <property type="match status" value="1"/>
</dbReference>
<feature type="region of interest" description="Disordered" evidence="4">
    <location>
        <begin position="435"/>
        <end position="454"/>
    </location>
</feature>
<dbReference type="GO" id="GO:0005634">
    <property type="term" value="C:nucleus"/>
    <property type="evidence" value="ECO:0007669"/>
    <property type="project" value="TreeGrafter"/>
</dbReference>
<dbReference type="PANTHER" id="PTHR12706:SF30">
    <property type="entry name" value="PROTEIN STRAWBERRY NOTCH-RELATED"/>
    <property type="match status" value="1"/>
</dbReference>
<feature type="compositionally biased region" description="Basic and acidic residues" evidence="4">
    <location>
        <begin position="1036"/>
        <end position="1066"/>
    </location>
</feature>